<dbReference type="PANTHER" id="PTHR30363:SF4">
    <property type="entry name" value="GLYCEROL-3-PHOSPHATE REGULON REPRESSOR"/>
    <property type="match status" value="1"/>
</dbReference>
<keyword evidence="7" id="KW-1185">Reference proteome</keyword>
<evidence type="ECO:0000313" key="7">
    <source>
        <dbReference type="Proteomes" id="UP000198977"/>
    </source>
</evidence>
<dbReference type="InterPro" id="IPR036390">
    <property type="entry name" value="WH_DNA-bd_sf"/>
</dbReference>
<evidence type="ECO:0000256" key="2">
    <source>
        <dbReference type="ARBA" id="ARBA00023015"/>
    </source>
</evidence>
<reference evidence="6 7" key="1">
    <citation type="submission" date="2016-10" db="EMBL/GenBank/DDBJ databases">
        <authorList>
            <person name="de Groot N.N."/>
        </authorList>
    </citation>
    <scope>NUCLEOTIDE SEQUENCE [LARGE SCALE GENOMIC DNA]</scope>
    <source>
        <strain evidence="6 7">DSM 11443</strain>
    </source>
</reference>
<dbReference type="InterPro" id="IPR036388">
    <property type="entry name" value="WH-like_DNA-bd_sf"/>
</dbReference>
<dbReference type="AlphaFoldDB" id="A0A1I2FLM7"/>
<dbReference type="PROSITE" id="PS51000">
    <property type="entry name" value="HTH_DEOR_2"/>
    <property type="match status" value="1"/>
</dbReference>
<proteinExistence type="predicted"/>
<dbReference type="Proteomes" id="UP000198977">
    <property type="component" value="Unassembled WGS sequence"/>
</dbReference>
<dbReference type="InterPro" id="IPR001034">
    <property type="entry name" value="DeoR_HTH"/>
</dbReference>
<dbReference type="PROSITE" id="PS00894">
    <property type="entry name" value="HTH_DEOR_1"/>
    <property type="match status" value="1"/>
</dbReference>
<evidence type="ECO:0000256" key="3">
    <source>
        <dbReference type="ARBA" id="ARBA00023125"/>
    </source>
</evidence>
<dbReference type="GO" id="GO:0003677">
    <property type="term" value="F:DNA binding"/>
    <property type="evidence" value="ECO:0007669"/>
    <property type="project" value="UniProtKB-KW"/>
</dbReference>
<dbReference type="InterPro" id="IPR014036">
    <property type="entry name" value="DeoR-like_C"/>
</dbReference>
<dbReference type="OrthoDB" id="9816363at2"/>
<dbReference type="Pfam" id="PF08220">
    <property type="entry name" value="HTH_DeoR"/>
    <property type="match status" value="1"/>
</dbReference>
<protein>
    <submittedName>
        <fullName evidence="6">Transcriptional regulator, DeoR family</fullName>
    </submittedName>
</protein>
<dbReference type="RefSeq" id="WP_093925167.1">
    <property type="nucleotide sequence ID" value="NZ_FOMW01000016.1"/>
</dbReference>
<dbReference type="InterPro" id="IPR050313">
    <property type="entry name" value="Carb_Metab_HTH_regulators"/>
</dbReference>
<dbReference type="InterPro" id="IPR037171">
    <property type="entry name" value="NagB/RpiA_transferase-like"/>
</dbReference>
<evidence type="ECO:0000256" key="4">
    <source>
        <dbReference type="ARBA" id="ARBA00023163"/>
    </source>
</evidence>
<keyword evidence="4" id="KW-0804">Transcription</keyword>
<dbReference type="InterPro" id="IPR018356">
    <property type="entry name" value="Tscrpt_reg_HTH_DeoR_CS"/>
</dbReference>
<evidence type="ECO:0000313" key="6">
    <source>
        <dbReference type="EMBL" id="SFF06195.1"/>
    </source>
</evidence>
<organism evidence="6 7">
    <name type="scientific">Sulfitobacter brevis</name>
    <dbReference type="NCBI Taxonomy" id="74348"/>
    <lineage>
        <taxon>Bacteria</taxon>
        <taxon>Pseudomonadati</taxon>
        <taxon>Pseudomonadota</taxon>
        <taxon>Alphaproteobacteria</taxon>
        <taxon>Rhodobacterales</taxon>
        <taxon>Roseobacteraceae</taxon>
        <taxon>Sulfitobacter</taxon>
    </lineage>
</organism>
<keyword evidence="2" id="KW-0805">Transcription regulation</keyword>
<dbReference type="SUPFAM" id="SSF100950">
    <property type="entry name" value="NagB/RpiA/CoA transferase-like"/>
    <property type="match status" value="1"/>
</dbReference>
<sequence length="252" mass="27481">MWSHERQAKILESLGRDGKVQARTLANMFDVSRETIRRDLMELEGRGGLLRVHGGALSTSDNVHPEPAFADRLEIYTDVKYHIGRKACELISPSSTVFIDAGTTTLAFAKSLIGISGIRIITNSIEIARLGASSGNCEILLLGGKPHQEVPATYGELTLSEIDRFLADFAIVAPVAFHITRGATSYELHEAEVARKMMRRAESCIMLCHSEKLGKESRVAICRADEVDHLVTDAGEGSDMRLPRGTVHIAGG</sequence>
<dbReference type="SMART" id="SM00420">
    <property type="entry name" value="HTH_DEOR"/>
    <property type="match status" value="1"/>
</dbReference>
<gene>
    <name evidence="6" type="ORF">SAMN04488523_11652</name>
</gene>
<keyword evidence="3" id="KW-0238">DNA-binding</keyword>
<dbReference type="Gene3D" id="1.10.10.10">
    <property type="entry name" value="Winged helix-like DNA-binding domain superfamily/Winged helix DNA-binding domain"/>
    <property type="match status" value="1"/>
</dbReference>
<dbReference type="STRING" id="74348.SAMN04488523_11652"/>
<name>A0A1I2FLM7_9RHOB</name>
<dbReference type="PRINTS" id="PR00037">
    <property type="entry name" value="HTHLACR"/>
</dbReference>
<dbReference type="SMART" id="SM01134">
    <property type="entry name" value="DeoRC"/>
    <property type="match status" value="1"/>
</dbReference>
<dbReference type="Pfam" id="PF00455">
    <property type="entry name" value="DeoRC"/>
    <property type="match status" value="1"/>
</dbReference>
<accession>A0A1I2FLM7</accession>
<dbReference type="SUPFAM" id="SSF46785">
    <property type="entry name" value="Winged helix' DNA-binding domain"/>
    <property type="match status" value="1"/>
</dbReference>
<feature type="domain" description="HTH deoR-type" evidence="5">
    <location>
        <begin position="3"/>
        <end position="58"/>
    </location>
</feature>
<dbReference type="GO" id="GO:0003700">
    <property type="term" value="F:DNA-binding transcription factor activity"/>
    <property type="evidence" value="ECO:0007669"/>
    <property type="project" value="InterPro"/>
</dbReference>
<evidence type="ECO:0000256" key="1">
    <source>
        <dbReference type="ARBA" id="ARBA00022491"/>
    </source>
</evidence>
<keyword evidence="1" id="KW-0678">Repressor</keyword>
<dbReference type="EMBL" id="FOMW01000016">
    <property type="protein sequence ID" value="SFF06195.1"/>
    <property type="molecule type" value="Genomic_DNA"/>
</dbReference>
<dbReference type="PANTHER" id="PTHR30363">
    <property type="entry name" value="HTH-TYPE TRANSCRIPTIONAL REGULATOR SRLR-RELATED"/>
    <property type="match status" value="1"/>
</dbReference>
<evidence type="ECO:0000259" key="5">
    <source>
        <dbReference type="PROSITE" id="PS51000"/>
    </source>
</evidence>